<accession>A0A9P8YGU8</accession>
<dbReference type="AlphaFoldDB" id="A0A9P8YGU8"/>
<keyword evidence="3" id="KW-1185">Reference proteome</keyword>
<gene>
    <name evidence="2" type="ORF">B0I36DRAFT_228971</name>
</gene>
<dbReference type="RefSeq" id="XP_046019517.1">
    <property type="nucleotide sequence ID" value="XM_046149119.1"/>
</dbReference>
<organism evidence="2 3">
    <name type="scientific">Microdochium trichocladiopsis</name>
    <dbReference type="NCBI Taxonomy" id="1682393"/>
    <lineage>
        <taxon>Eukaryota</taxon>
        <taxon>Fungi</taxon>
        <taxon>Dikarya</taxon>
        <taxon>Ascomycota</taxon>
        <taxon>Pezizomycotina</taxon>
        <taxon>Sordariomycetes</taxon>
        <taxon>Xylariomycetidae</taxon>
        <taxon>Xylariales</taxon>
        <taxon>Microdochiaceae</taxon>
        <taxon>Microdochium</taxon>
    </lineage>
</organism>
<feature type="non-terminal residue" evidence="2">
    <location>
        <position position="1"/>
    </location>
</feature>
<reference evidence="2" key="1">
    <citation type="journal article" date="2021" name="Nat. Commun.">
        <title>Genetic determinants of endophytism in the Arabidopsis root mycobiome.</title>
        <authorList>
            <person name="Mesny F."/>
            <person name="Miyauchi S."/>
            <person name="Thiergart T."/>
            <person name="Pickel B."/>
            <person name="Atanasova L."/>
            <person name="Karlsson M."/>
            <person name="Huettel B."/>
            <person name="Barry K.W."/>
            <person name="Haridas S."/>
            <person name="Chen C."/>
            <person name="Bauer D."/>
            <person name="Andreopoulos W."/>
            <person name="Pangilinan J."/>
            <person name="LaButti K."/>
            <person name="Riley R."/>
            <person name="Lipzen A."/>
            <person name="Clum A."/>
            <person name="Drula E."/>
            <person name="Henrissat B."/>
            <person name="Kohler A."/>
            <person name="Grigoriev I.V."/>
            <person name="Martin F.M."/>
            <person name="Hacquard S."/>
        </authorList>
    </citation>
    <scope>NUCLEOTIDE SEQUENCE</scope>
    <source>
        <strain evidence="2">MPI-CAGE-CH-0230</strain>
    </source>
</reference>
<dbReference type="Pfam" id="PF26639">
    <property type="entry name" value="Het-6_barrel"/>
    <property type="match status" value="1"/>
</dbReference>
<dbReference type="Pfam" id="PF06985">
    <property type="entry name" value="HET"/>
    <property type="match status" value="1"/>
</dbReference>
<evidence type="ECO:0000313" key="2">
    <source>
        <dbReference type="EMBL" id="KAH7041462.1"/>
    </source>
</evidence>
<dbReference type="InterPro" id="IPR010730">
    <property type="entry name" value="HET"/>
</dbReference>
<evidence type="ECO:0000313" key="3">
    <source>
        <dbReference type="Proteomes" id="UP000756346"/>
    </source>
</evidence>
<dbReference type="InterPro" id="IPR052895">
    <property type="entry name" value="HetReg/Transcr_Mod"/>
</dbReference>
<proteinExistence type="predicted"/>
<dbReference type="PANTHER" id="PTHR24148">
    <property type="entry name" value="ANKYRIN REPEAT DOMAIN-CONTAINING PROTEIN 39 HOMOLOG-RELATED"/>
    <property type="match status" value="1"/>
</dbReference>
<dbReference type="GeneID" id="70178665"/>
<dbReference type="EMBL" id="JAGTJQ010000001">
    <property type="protein sequence ID" value="KAH7041462.1"/>
    <property type="molecule type" value="Genomic_DNA"/>
</dbReference>
<protein>
    <submittedName>
        <fullName evidence="2">Heterokaryon incompatibility protein-domain-containing protein</fullName>
    </submittedName>
</protein>
<comment type="caution">
    <text evidence="2">The sequence shown here is derived from an EMBL/GenBank/DDBJ whole genome shotgun (WGS) entry which is preliminary data.</text>
</comment>
<dbReference type="Proteomes" id="UP000756346">
    <property type="component" value="Unassembled WGS sequence"/>
</dbReference>
<dbReference type="OrthoDB" id="2157530at2759"/>
<evidence type="ECO:0000259" key="1">
    <source>
        <dbReference type="Pfam" id="PF06985"/>
    </source>
</evidence>
<feature type="non-terminal residue" evidence="2">
    <location>
        <position position="604"/>
    </location>
</feature>
<sequence>QIRLLHILPRGNSAIVRCSTVHVDLDHATPAFEAISYTWNGADRTHTIFVDGRPYRTTKNAHDLLLECSPVYSPRPVWIDSICINQDDAHEKSWHVQTMARIYRRACRVIVWLGTGRHANLAVQLLLELNHRVQEDGFNDKALYERYLPQRRSPRWLALGDLLEHSYFSRMWMVQETSAQSDVHVMYGGSLLLWKTLSTIYAITLTAHQLSTLVEDSAEVGMKRNGILNGHQMFAIDGVRELVLSGSGLSLQDALMRCWTLQATDPRDKVFALWDIVTDPVDPLIVPNYTKSVTQVYTDTACYLAKQGLSVLQILPCAGIGWPRLVHPLPSWAPDWSFASRSVLAERIYDKAPYSTAGALEPSGVDLVGDNALGLDAILVPGEVTDLGPEFVRPVDLAWPNLRSSPSASELPEVTSEWLRGSREAIVGWMRGQDQRYGHTGQLCDEVFWRTMMVDAGSKEMGRGVKAFARPAAPRFGTHYRYSMQELCGLEVGTAEDRAVDEQELRGLSEDDKLLLTSLWVTTVQMHCLSRRMAFTSHGYVCLVPPGTVPGDRVAIVPGLSVPVVVRPVPGSGLDRRSVDEFQLVGECYVHGIMDGEMADPERL</sequence>
<dbReference type="PANTHER" id="PTHR24148:SF64">
    <property type="entry name" value="HETEROKARYON INCOMPATIBILITY DOMAIN-CONTAINING PROTEIN"/>
    <property type="match status" value="1"/>
</dbReference>
<name>A0A9P8YGU8_9PEZI</name>
<feature type="domain" description="Heterokaryon incompatibility" evidence="1">
    <location>
        <begin position="32"/>
        <end position="176"/>
    </location>
</feature>